<evidence type="ECO:0000313" key="11">
    <source>
        <dbReference type="Proteomes" id="UP000606786"/>
    </source>
</evidence>
<evidence type="ECO:0000256" key="3">
    <source>
        <dbReference type="ARBA" id="ARBA00022475"/>
    </source>
</evidence>
<feature type="transmembrane region" description="Helical" evidence="8">
    <location>
        <begin position="94"/>
        <end position="114"/>
    </location>
</feature>
<feature type="domain" description="Major facilitator superfamily (MFS) profile" evidence="9">
    <location>
        <begin position="23"/>
        <end position="460"/>
    </location>
</feature>
<dbReference type="GO" id="GO:0051119">
    <property type="term" value="F:sugar transmembrane transporter activity"/>
    <property type="evidence" value="ECO:0007669"/>
    <property type="project" value="InterPro"/>
</dbReference>
<keyword evidence="2" id="KW-0813">Transport</keyword>
<dbReference type="PROSITE" id="PS50850">
    <property type="entry name" value="MFS"/>
    <property type="match status" value="1"/>
</dbReference>
<feature type="transmembrane region" description="Helical" evidence="8">
    <location>
        <begin position="268"/>
        <end position="288"/>
    </location>
</feature>
<dbReference type="InterPro" id="IPR036259">
    <property type="entry name" value="MFS_trans_sf"/>
</dbReference>
<evidence type="ECO:0000256" key="8">
    <source>
        <dbReference type="SAM" id="Phobius"/>
    </source>
</evidence>
<dbReference type="InterPro" id="IPR005828">
    <property type="entry name" value="MFS_sugar_transport-like"/>
</dbReference>
<feature type="transmembrane region" description="Helical" evidence="8">
    <location>
        <begin position="368"/>
        <end position="394"/>
    </location>
</feature>
<keyword evidence="6 8" id="KW-1133">Transmembrane helix</keyword>
<keyword evidence="7 8" id="KW-0472">Membrane</keyword>
<accession>A0A811UJQ5</accession>
<name>A0A811UJQ5_CERCA</name>
<dbReference type="AlphaFoldDB" id="A0A811UJQ5"/>
<dbReference type="Proteomes" id="UP000606786">
    <property type="component" value="Unassembled WGS sequence"/>
</dbReference>
<dbReference type="PROSITE" id="PS00216">
    <property type="entry name" value="SUGAR_TRANSPORT_1"/>
    <property type="match status" value="1"/>
</dbReference>
<feature type="transmembrane region" description="Helical" evidence="8">
    <location>
        <begin position="308"/>
        <end position="326"/>
    </location>
</feature>
<keyword evidence="5 8" id="KW-0812">Transmembrane</keyword>
<evidence type="ECO:0000256" key="7">
    <source>
        <dbReference type="ARBA" id="ARBA00023136"/>
    </source>
</evidence>
<reference evidence="10" key="1">
    <citation type="submission" date="2020-11" db="EMBL/GenBank/DDBJ databases">
        <authorList>
            <person name="Whitehead M."/>
        </authorList>
    </citation>
    <scope>NUCLEOTIDE SEQUENCE</scope>
    <source>
        <strain evidence="10">EGII</strain>
    </source>
</reference>
<dbReference type="GO" id="GO:0005886">
    <property type="term" value="C:plasma membrane"/>
    <property type="evidence" value="ECO:0007669"/>
    <property type="project" value="UniProtKB-SubCell"/>
</dbReference>
<evidence type="ECO:0000256" key="1">
    <source>
        <dbReference type="ARBA" id="ARBA00004651"/>
    </source>
</evidence>
<keyword evidence="4" id="KW-0762">Sugar transport</keyword>
<dbReference type="FunFam" id="1.20.1250.20:FF:000218">
    <property type="entry name" value="facilitated trehalose transporter Tret1"/>
    <property type="match status" value="1"/>
</dbReference>
<protein>
    <submittedName>
        <fullName evidence="10">(Mediterranean fruit fly) hypothetical protein</fullName>
    </submittedName>
</protein>
<sequence>MVAKKDISAGGFFSREFRMQALAAASVNIITYCNGISIGWFAPMLAKFQSPTETPLNFVVNVGESSWMGALIGVGGLTGNIFFGLLMDVIGRKACIYLVAVPHMCLWVLVYFAPSVEFLYAARFASGMTGGGTWSVIPIFIGEIADPAIRGRITALFTLTLNVGMMTGYIISSHVSYHIIPVSVILLPVLFLLIETFFPETPIYLLRSGKEEQAKKSLKFYMNHRDSMEKDTEQFNAKFEEMKSAVKRQQSQKSVTLRDYFTKRSLRALGIGLTVLFFNLATGSYALLSYMSSIFVAVKTEIHADTNTIIIGAVQIIGSFIAIILVDRFGRKILLMISTATTGLSLAAFGVYAYLVERTNINLSSFSTWLPLVLMALIILTANVGIIPVPAVLLVEILPPKIRAKAVAFCLCLTSVFAFTMLKVFPLLMDAFSVATAFWICAAFGGLGFFCITLFVPETKGRSMNTDEE</sequence>
<organism evidence="10 11">
    <name type="scientific">Ceratitis capitata</name>
    <name type="common">Mediterranean fruit fly</name>
    <name type="synonym">Tephritis capitata</name>
    <dbReference type="NCBI Taxonomy" id="7213"/>
    <lineage>
        <taxon>Eukaryota</taxon>
        <taxon>Metazoa</taxon>
        <taxon>Ecdysozoa</taxon>
        <taxon>Arthropoda</taxon>
        <taxon>Hexapoda</taxon>
        <taxon>Insecta</taxon>
        <taxon>Pterygota</taxon>
        <taxon>Neoptera</taxon>
        <taxon>Endopterygota</taxon>
        <taxon>Diptera</taxon>
        <taxon>Brachycera</taxon>
        <taxon>Muscomorpha</taxon>
        <taxon>Tephritoidea</taxon>
        <taxon>Tephritidae</taxon>
        <taxon>Ceratitis</taxon>
        <taxon>Ceratitis</taxon>
    </lineage>
</organism>
<feature type="transmembrane region" description="Helical" evidence="8">
    <location>
        <begin position="431"/>
        <end position="456"/>
    </location>
</feature>
<dbReference type="SUPFAM" id="SSF103473">
    <property type="entry name" value="MFS general substrate transporter"/>
    <property type="match status" value="1"/>
</dbReference>
<evidence type="ECO:0000256" key="4">
    <source>
        <dbReference type="ARBA" id="ARBA00022597"/>
    </source>
</evidence>
<dbReference type="CDD" id="cd17358">
    <property type="entry name" value="MFS_GLUT6_8_Class3_like"/>
    <property type="match status" value="1"/>
</dbReference>
<dbReference type="InterPro" id="IPR050549">
    <property type="entry name" value="MFS_Trehalose_Transporter"/>
</dbReference>
<dbReference type="Pfam" id="PF00083">
    <property type="entry name" value="Sugar_tr"/>
    <property type="match status" value="1"/>
</dbReference>
<feature type="transmembrane region" description="Helical" evidence="8">
    <location>
        <begin position="406"/>
        <end position="425"/>
    </location>
</feature>
<feature type="transmembrane region" description="Helical" evidence="8">
    <location>
        <begin position="21"/>
        <end position="46"/>
    </location>
</feature>
<keyword evidence="3" id="KW-1003">Cell membrane</keyword>
<evidence type="ECO:0000259" key="9">
    <source>
        <dbReference type="PROSITE" id="PS50850"/>
    </source>
</evidence>
<dbReference type="Gene3D" id="1.20.1250.20">
    <property type="entry name" value="MFS general substrate transporter like domains"/>
    <property type="match status" value="1"/>
</dbReference>
<feature type="transmembrane region" description="Helical" evidence="8">
    <location>
        <begin position="153"/>
        <end position="171"/>
    </location>
</feature>
<comment type="subcellular location">
    <subcellularLocation>
        <location evidence="1">Cell membrane</location>
        <topology evidence="1">Multi-pass membrane protein</topology>
    </subcellularLocation>
</comment>
<evidence type="ECO:0000256" key="2">
    <source>
        <dbReference type="ARBA" id="ARBA00022448"/>
    </source>
</evidence>
<gene>
    <name evidence="10" type="ORF">CCAP1982_LOCUS6022</name>
</gene>
<evidence type="ECO:0000256" key="6">
    <source>
        <dbReference type="ARBA" id="ARBA00022989"/>
    </source>
</evidence>
<dbReference type="PANTHER" id="PTHR48021:SF33">
    <property type="entry name" value="AT22075P-RELATED"/>
    <property type="match status" value="1"/>
</dbReference>
<feature type="transmembrane region" description="Helical" evidence="8">
    <location>
        <begin position="120"/>
        <end position="141"/>
    </location>
</feature>
<dbReference type="InterPro" id="IPR044775">
    <property type="entry name" value="MFS_ERD6/Tret1-like"/>
</dbReference>
<dbReference type="EMBL" id="CAJHJT010000012">
    <property type="protein sequence ID" value="CAD6997383.1"/>
    <property type="molecule type" value="Genomic_DNA"/>
</dbReference>
<evidence type="ECO:0000256" key="5">
    <source>
        <dbReference type="ARBA" id="ARBA00022692"/>
    </source>
</evidence>
<keyword evidence="11" id="KW-1185">Reference proteome</keyword>
<dbReference type="InterPro" id="IPR020846">
    <property type="entry name" value="MFS_dom"/>
</dbReference>
<evidence type="ECO:0000313" key="10">
    <source>
        <dbReference type="EMBL" id="CAD6997383.1"/>
    </source>
</evidence>
<feature type="transmembrane region" description="Helical" evidence="8">
    <location>
        <begin position="333"/>
        <end position="356"/>
    </location>
</feature>
<proteinExistence type="predicted"/>
<comment type="caution">
    <text evidence="10">The sequence shown here is derived from an EMBL/GenBank/DDBJ whole genome shotgun (WGS) entry which is preliminary data.</text>
</comment>
<feature type="transmembrane region" description="Helical" evidence="8">
    <location>
        <begin position="66"/>
        <end position="87"/>
    </location>
</feature>
<dbReference type="KEGG" id="ccat:105665408"/>
<dbReference type="PANTHER" id="PTHR48021">
    <property type="match status" value="1"/>
</dbReference>
<dbReference type="InterPro" id="IPR005829">
    <property type="entry name" value="Sugar_transporter_CS"/>
</dbReference>
<feature type="transmembrane region" description="Helical" evidence="8">
    <location>
        <begin position="177"/>
        <end position="198"/>
    </location>
</feature>
<dbReference type="OrthoDB" id="8120565at2759"/>